<dbReference type="EMBL" id="WMBA01000029">
    <property type="protein sequence ID" value="MTD56071.1"/>
    <property type="molecule type" value="Genomic_DNA"/>
</dbReference>
<dbReference type="InterPro" id="IPR025979">
    <property type="entry name" value="ChrR-like_cupin_dom"/>
</dbReference>
<sequence>MPREFVVRDAESEWQDTADGVWHKVLSVDERTGGFSMMTRMAPGAVFPSHRHQGAIHYYVVYGEVEVQGQPARTGDFGFEQAGAIHDSTITPIETVCFNHYFGALELLDEKGEVVSVIDWKWAKDQAEKAGRLPSVTVEPPPVATNAG</sequence>
<comment type="caution">
    <text evidence="2">The sequence shown here is derived from an EMBL/GenBank/DDBJ whole genome shotgun (WGS) entry which is preliminary data.</text>
</comment>
<dbReference type="AlphaFoldDB" id="A0A6N7Z5Q4"/>
<dbReference type="SUPFAM" id="SSF51182">
    <property type="entry name" value="RmlC-like cupins"/>
    <property type="match status" value="1"/>
</dbReference>
<organism evidence="2 3">
    <name type="scientific">Amycolatopsis pithecellobii</name>
    <dbReference type="NCBI Taxonomy" id="664692"/>
    <lineage>
        <taxon>Bacteria</taxon>
        <taxon>Bacillati</taxon>
        <taxon>Actinomycetota</taxon>
        <taxon>Actinomycetes</taxon>
        <taxon>Pseudonocardiales</taxon>
        <taxon>Pseudonocardiaceae</taxon>
        <taxon>Amycolatopsis</taxon>
    </lineage>
</organism>
<dbReference type="Pfam" id="PF12973">
    <property type="entry name" value="Cupin_7"/>
    <property type="match status" value="1"/>
</dbReference>
<dbReference type="InterPro" id="IPR011051">
    <property type="entry name" value="RmlC_Cupin_sf"/>
</dbReference>
<name>A0A6N7Z5Q4_9PSEU</name>
<evidence type="ECO:0000259" key="1">
    <source>
        <dbReference type="Pfam" id="PF12973"/>
    </source>
</evidence>
<keyword evidence="3" id="KW-1185">Reference proteome</keyword>
<dbReference type="RefSeq" id="WP_154758242.1">
    <property type="nucleotide sequence ID" value="NZ_WMBA01000029.1"/>
</dbReference>
<evidence type="ECO:0000313" key="2">
    <source>
        <dbReference type="EMBL" id="MTD56071.1"/>
    </source>
</evidence>
<feature type="domain" description="ChrR-like cupin" evidence="1">
    <location>
        <begin position="3"/>
        <end position="105"/>
    </location>
</feature>
<evidence type="ECO:0000313" key="3">
    <source>
        <dbReference type="Proteomes" id="UP000440096"/>
    </source>
</evidence>
<accession>A0A6N7Z5Q4</accession>
<dbReference type="Proteomes" id="UP000440096">
    <property type="component" value="Unassembled WGS sequence"/>
</dbReference>
<reference evidence="2 3" key="1">
    <citation type="submission" date="2019-11" db="EMBL/GenBank/DDBJ databases">
        <title>Draft genome of Amycolatopsis RM579.</title>
        <authorList>
            <person name="Duangmal K."/>
            <person name="Mingma R."/>
        </authorList>
    </citation>
    <scope>NUCLEOTIDE SEQUENCE [LARGE SCALE GENOMIC DNA]</scope>
    <source>
        <strain evidence="2 3">RM579</strain>
    </source>
</reference>
<dbReference type="InterPro" id="IPR014710">
    <property type="entry name" value="RmlC-like_jellyroll"/>
</dbReference>
<proteinExistence type="predicted"/>
<protein>
    <submittedName>
        <fullName evidence="2">Cupin domain-containing protein</fullName>
    </submittedName>
</protein>
<dbReference type="Gene3D" id="2.60.120.10">
    <property type="entry name" value="Jelly Rolls"/>
    <property type="match status" value="1"/>
</dbReference>
<gene>
    <name evidence="2" type="ORF">GKO32_19115</name>
</gene>
<dbReference type="OrthoDB" id="564955at2"/>